<dbReference type="InterPro" id="IPR038729">
    <property type="entry name" value="Rad50/SbcC_AAA"/>
</dbReference>
<keyword evidence="2" id="KW-1133">Transmembrane helix</keyword>
<gene>
    <name evidence="4" type="ORF">SH1V18_30330</name>
</gene>
<accession>A0A9W5YG36</accession>
<dbReference type="PANTHER" id="PTHR41259:SF1">
    <property type="entry name" value="DOUBLE-STRAND BREAK REPAIR RAD50 ATPASE, PUTATIVE-RELATED"/>
    <property type="match status" value="1"/>
</dbReference>
<dbReference type="GO" id="GO:0006302">
    <property type="term" value="P:double-strand break repair"/>
    <property type="evidence" value="ECO:0007669"/>
    <property type="project" value="InterPro"/>
</dbReference>
<proteinExistence type="predicted"/>
<evidence type="ECO:0000313" key="5">
    <source>
        <dbReference type="Proteomes" id="UP001144256"/>
    </source>
</evidence>
<keyword evidence="2" id="KW-0472">Membrane</keyword>
<comment type="caution">
    <text evidence="4">The sequence shown here is derived from an EMBL/GenBank/DDBJ whole genome shotgun (WGS) entry which is preliminary data.</text>
</comment>
<feature type="coiled-coil region" evidence="1">
    <location>
        <begin position="308"/>
        <end position="335"/>
    </location>
</feature>
<feature type="transmembrane region" description="Helical" evidence="2">
    <location>
        <begin position="459"/>
        <end position="476"/>
    </location>
</feature>
<evidence type="ECO:0000313" key="4">
    <source>
        <dbReference type="EMBL" id="GKX30553.1"/>
    </source>
</evidence>
<organism evidence="4 5">
    <name type="scientific">Vallitalea longa</name>
    <dbReference type="NCBI Taxonomy" id="2936439"/>
    <lineage>
        <taxon>Bacteria</taxon>
        <taxon>Bacillati</taxon>
        <taxon>Bacillota</taxon>
        <taxon>Clostridia</taxon>
        <taxon>Lachnospirales</taxon>
        <taxon>Vallitaleaceae</taxon>
        <taxon>Vallitalea</taxon>
    </lineage>
</organism>
<dbReference type="AlphaFoldDB" id="A0A9W5YG36"/>
<evidence type="ECO:0000259" key="3">
    <source>
        <dbReference type="Pfam" id="PF13476"/>
    </source>
</evidence>
<feature type="coiled-coil region" evidence="1">
    <location>
        <begin position="547"/>
        <end position="574"/>
    </location>
</feature>
<dbReference type="SUPFAM" id="SSF52540">
    <property type="entry name" value="P-loop containing nucleoside triphosphate hydrolases"/>
    <property type="match status" value="1"/>
</dbReference>
<feature type="coiled-coil region" evidence="1">
    <location>
        <begin position="203"/>
        <end position="261"/>
    </location>
</feature>
<dbReference type="PANTHER" id="PTHR41259">
    <property type="entry name" value="DOUBLE-STRAND BREAK REPAIR RAD50 ATPASE, PUTATIVE-RELATED"/>
    <property type="match status" value="1"/>
</dbReference>
<dbReference type="InterPro" id="IPR027417">
    <property type="entry name" value="P-loop_NTPase"/>
</dbReference>
<dbReference type="GO" id="GO:0016887">
    <property type="term" value="F:ATP hydrolysis activity"/>
    <property type="evidence" value="ECO:0007669"/>
    <property type="project" value="InterPro"/>
</dbReference>
<sequence length="908" mass="106236">MYIEKMNVISFGKYQDKEINLTDGINLIYGANEAGKSTIHKFIEGMFYGFYKPYRKNKQFTPDYDRFLPWNNSNKYKGILVYKYSGKEYRIERNFMKRSDKVEIFDNSTGENITEIFDYDSSTKLYQPASRHLSINKSTFNNTISIGQLSSKTSEDLVKEVKDSLINLGESKDEEISVRNVVDKLNKKLDEIGTAGRKKTTPYGKLTEEIKGLKKEKIQAEKIWQQVLENQEQLNDINSKLKELENRKKDNEELIDYLNEEEIKKTYEEGLQLKRSIDEKIIEIKEIEKFKDVDIELIDSTMKKLNNLDSCKQRYSELESELKEIDEYLKDEESKYDQVKILEDEDVSNIESIVADYNIYKDIVDKYIELKDYISELDTSLNDVQGNKSIIEDEYLYTKLQEEGKEIKYSKSGDITLKEQDYKDSLSKNKQSKLIAIISVLIFAGLLGSGIVLSEIVPLGVSIIFLGLSLYSISVYKKNNRKTDMLHNEIDKIKSEEKDKQIRLNEIIQKQNDILKKYNCAELMELRKLKDKMLHLNILHEDNKKRYSKAISDFKKLEKEKQQKEKQLIHYVNLLLGTEQLDIDNIRLVKEKYEIFKDTKKNIFAKNEDKKARLVKINSCNDEINKLIEEIKDVTDKYQVEGEIGLKQVKEKKYLYQRVLSTLNDKKEMMIRLLGENTLDDLKQKLVKYSSTTLTTDKSKEEILLEQDNLIDDILRINKDITSYETKIANLQKNVRPIVDIEDEISNKSAKKLDYDKKIKALTMARDAIEDISKDIQNNFAPKLNEKVSDIISNITNKKYTDIKINPNMEILTYEPENHELINIDYLSKGTIDQMYFGLRLGLINIIKEDKSLPLILDDCFVQYDDNRLKMVLETISKLNRQIIILSCHKREQEMLSDMDIKFNSIAL</sequence>
<dbReference type="EMBL" id="BRLB01000010">
    <property type="protein sequence ID" value="GKX30553.1"/>
    <property type="molecule type" value="Genomic_DNA"/>
</dbReference>
<evidence type="ECO:0000256" key="2">
    <source>
        <dbReference type="SAM" id="Phobius"/>
    </source>
</evidence>
<keyword evidence="2" id="KW-0812">Transmembrane</keyword>
<dbReference type="Pfam" id="PF13476">
    <property type="entry name" value="AAA_23"/>
    <property type="match status" value="1"/>
</dbReference>
<dbReference type="Proteomes" id="UP001144256">
    <property type="component" value="Unassembled WGS sequence"/>
</dbReference>
<protein>
    <recommendedName>
        <fullName evidence="3">Rad50/SbcC-type AAA domain-containing protein</fullName>
    </recommendedName>
</protein>
<dbReference type="Gene3D" id="3.40.50.300">
    <property type="entry name" value="P-loop containing nucleotide triphosphate hydrolases"/>
    <property type="match status" value="2"/>
</dbReference>
<evidence type="ECO:0000256" key="1">
    <source>
        <dbReference type="SAM" id="Coils"/>
    </source>
</evidence>
<reference evidence="4" key="1">
    <citation type="submission" date="2022-06" db="EMBL/GenBank/DDBJ databases">
        <title>Vallitalea longa sp. nov., an anaerobic bacterium isolated from marine sediment.</title>
        <authorList>
            <person name="Hirano S."/>
            <person name="Terahara T."/>
            <person name="Mori K."/>
            <person name="Hamada M."/>
            <person name="Matsumoto R."/>
            <person name="Kobayashi T."/>
        </authorList>
    </citation>
    <scope>NUCLEOTIDE SEQUENCE</scope>
    <source>
        <strain evidence="4">SH18-1</strain>
    </source>
</reference>
<keyword evidence="1" id="KW-0175">Coiled coil</keyword>
<name>A0A9W5YG36_9FIRM</name>
<feature type="domain" description="Rad50/SbcC-type AAA" evidence="3">
    <location>
        <begin position="7"/>
        <end position="247"/>
    </location>
</feature>
<dbReference type="RefSeq" id="WP_281816837.1">
    <property type="nucleotide sequence ID" value="NZ_BRLB01000010.1"/>
</dbReference>
<keyword evidence="5" id="KW-1185">Reference proteome</keyword>
<feature type="transmembrane region" description="Helical" evidence="2">
    <location>
        <begin position="434"/>
        <end position="453"/>
    </location>
</feature>